<keyword evidence="3" id="KW-1185">Reference proteome</keyword>
<feature type="compositionally biased region" description="Polar residues" evidence="1">
    <location>
        <begin position="143"/>
        <end position="164"/>
    </location>
</feature>
<evidence type="ECO:0000313" key="3">
    <source>
        <dbReference type="Proteomes" id="UP001166286"/>
    </source>
</evidence>
<dbReference type="Proteomes" id="UP001166286">
    <property type="component" value="Unassembled WGS sequence"/>
</dbReference>
<name>A0AA39R436_9LECA</name>
<reference evidence="2" key="1">
    <citation type="submission" date="2023-03" db="EMBL/GenBank/DDBJ databases">
        <title>Complete genome of Cladonia borealis.</title>
        <authorList>
            <person name="Park H."/>
        </authorList>
    </citation>
    <scope>NUCLEOTIDE SEQUENCE</scope>
    <source>
        <strain evidence="2">ANT050790</strain>
    </source>
</reference>
<gene>
    <name evidence="2" type="ORF">JMJ35_003154</name>
</gene>
<protein>
    <submittedName>
        <fullName evidence="2">Uncharacterized protein</fullName>
    </submittedName>
</protein>
<feature type="compositionally biased region" description="Basic and acidic residues" evidence="1">
    <location>
        <begin position="92"/>
        <end position="126"/>
    </location>
</feature>
<comment type="caution">
    <text evidence="2">The sequence shown here is derived from an EMBL/GenBank/DDBJ whole genome shotgun (WGS) entry which is preliminary data.</text>
</comment>
<feature type="compositionally biased region" description="Basic residues" evidence="1">
    <location>
        <begin position="127"/>
        <end position="142"/>
    </location>
</feature>
<sequence>MGVSVPKPRFFTVRKQFDYSALKYVNLKRPNIKSDKLLGERIHGGKAVLYNTPEVSHQWEFTGYMAQESFQADLGRVFDQNNDPIDVSSGRTRREENRAKQLDYKKKKVVREQREAAESSNRDEARRQKRFEKRARNNRNKLSHSSATSPVLQLITDTWPSQRNKTLEQRDPDADYEPSSPVVSK</sequence>
<evidence type="ECO:0000256" key="1">
    <source>
        <dbReference type="SAM" id="MobiDB-lite"/>
    </source>
</evidence>
<dbReference type="AlphaFoldDB" id="A0AA39R436"/>
<dbReference type="EMBL" id="JAFEKC020000005">
    <property type="protein sequence ID" value="KAK0514537.1"/>
    <property type="molecule type" value="Genomic_DNA"/>
</dbReference>
<feature type="region of interest" description="Disordered" evidence="1">
    <location>
        <begin position="81"/>
        <end position="185"/>
    </location>
</feature>
<accession>A0AA39R436</accession>
<proteinExistence type="predicted"/>
<evidence type="ECO:0000313" key="2">
    <source>
        <dbReference type="EMBL" id="KAK0514537.1"/>
    </source>
</evidence>
<organism evidence="2 3">
    <name type="scientific">Cladonia borealis</name>
    <dbReference type="NCBI Taxonomy" id="184061"/>
    <lineage>
        <taxon>Eukaryota</taxon>
        <taxon>Fungi</taxon>
        <taxon>Dikarya</taxon>
        <taxon>Ascomycota</taxon>
        <taxon>Pezizomycotina</taxon>
        <taxon>Lecanoromycetes</taxon>
        <taxon>OSLEUM clade</taxon>
        <taxon>Lecanoromycetidae</taxon>
        <taxon>Lecanorales</taxon>
        <taxon>Lecanorineae</taxon>
        <taxon>Cladoniaceae</taxon>
        <taxon>Cladonia</taxon>
    </lineage>
</organism>